<sequence length="234" mass="26866">MANTKEKKKKKKSKKKAFGGDDFALDSEKVVKKLSEKYGSKKNETEVVKHAKIVDGKLVHPTKYLTLIERAKNAQWNRICLPADAPEKLIPGRWICALCQNYSCHGVLDDLFGPYYSELDFKASFFPDFLFQEGTEIPMKPSEPHSVDVYFHGRCAYWSENLCFIGGEIPRLKENLYRFWNFKCIFCPKIGASIRCPDSNDKYAHFQCLHDHGFKFNSSILSITSPVEDSFISK</sequence>
<proteinExistence type="predicted"/>
<dbReference type="Proteomes" id="UP000887576">
    <property type="component" value="Unplaced"/>
</dbReference>
<evidence type="ECO:0000313" key="1">
    <source>
        <dbReference type="Proteomes" id="UP000887576"/>
    </source>
</evidence>
<accession>A0AC34QC01</accession>
<protein>
    <submittedName>
        <fullName evidence="2">Uncharacterized protein</fullName>
    </submittedName>
</protein>
<dbReference type="WBParaSite" id="JU765_v2.g15092.t1">
    <property type="protein sequence ID" value="JU765_v2.g15092.t1"/>
    <property type="gene ID" value="JU765_v2.g15092"/>
</dbReference>
<evidence type="ECO:0000313" key="2">
    <source>
        <dbReference type="WBParaSite" id="JU765_v2.g15092.t1"/>
    </source>
</evidence>
<organism evidence="1 2">
    <name type="scientific">Panagrolaimus sp. JU765</name>
    <dbReference type="NCBI Taxonomy" id="591449"/>
    <lineage>
        <taxon>Eukaryota</taxon>
        <taxon>Metazoa</taxon>
        <taxon>Ecdysozoa</taxon>
        <taxon>Nematoda</taxon>
        <taxon>Chromadorea</taxon>
        <taxon>Rhabditida</taxon>
        <taxon>Tylenchina</taxon>
        <taxon>Panagrolaimomorpha</taxon>
        <taxon>Panagrolaimoidea</taxon>
        <taxon>Panagrolaimidae</taxon>
        <taxon>Panagrolaimus</taxon>
    </lineage>
</organism>
<reference evidence="2" key="1">
    <citation type="submission" date="2022-11" db="UniProtKB">
        <authorList>
            <consortium name="WormBaseParasite"/>
        </authorList>
    </citation>
    <scope>IDENTIFICATION</scope>
</reference>
<name>A0AC34QC01_9BILA</name>